<dbReference type="AlphaFoldDB" id="E2BTR3"/>
<dbReference type="InParanoid" id="E2BTR3"/>
<protein>
    <submittedName>
        <fullName evidence="1">Uncharacterized protein</fullName>
    </submittedName>
</protein>
<accession>E2BTR3</accession>
<reference evidence="1 2" key="1">
    <citation type="journal article" date="2010" name="Science">
        <title>Genomic comparison of the ants Camponotus floridanus and Harpegnathos saltator.</title>
        <authorList>
            <person name="Bonasio R."/>
            <person name="Zhang G."/>
            <person name="Ye C."/>
            <person name="Mutti N.S."/>
            <person name="Fang X."/>
            <person name="Qin N."/>
            <person name="Donahue G."/>
            <person name="Yang P."/>
            <person name="Li Q."/>
            <person name="Li C."/>
            <person name="Zhang P."/>
            <person name="Huang Z."/>
            <person name="Berger S.L."/>
            <person name="Reinberg D."/>
            <person name="Wang J."/>
            <person name="Liebig J."/>
        </authorList>
    </citation>
    <scope>NUCLEOTIDE SEQUENCE [LARGE SCALE GENOMIC DNA]</scope>
    <source>
        <strain evidence="1 2">R22 G/1</strain>
    </source>
</reference>
<dbReference type="Proteomes" id="UP000008237">
    <property type="component" value="Unassembled WGS sequence"/>
</dbReference>
<organism evidence="2">
    <name type="scientific">Harpegnathos saltator</name>
    <name type="common">Jerdon's jumping ant</name>
    <dbReference type="NCBI Taxonomy" id="610380"/>
    <lineage>
        <taxon>Eukaryota</taxon>
        <taxon>Metazoa</taxon>
        <taxon>Ecdysozoa</taxon>
        <taxon>Arthropoda</taxon>
        <taxon>Hexapoda</taxon>
        <taxon>Insecta</taxon>
        <taxon>Pterygota</taxon>
        <taxon>Neoptera</taxon>
        <taxon>Endopterygota</taxon>
        <taxon>Hymenoptera</taxon>
        <taxon>Apocrita</taxon>
        <taxon>Aculeata</taxon>
        <taxon>Formicoidea</taxon>
        <taxon>Formicidae</taxon>
        <taxon>Ponerinae</taxon>
        <taxon>Ponerini</taxon>
        <taxon>Harpegnathos</taxon>
    </lineage>
</organism>
<evidence type="ECO:0000313" key="1">
    <source>
        <dbReference type="EMBL" id="EFN80925.1"/>
    </source>
</evidence>
<name>E2BTR3_HARSA</name>
<proteinExistence type="predicted"/>
<gene>
    <name evidence="1" type="ORF">EAI_04714</name>
</gene>
<keyword evidence="2" id="KW-1185">Reference proteome</keyword>
<evidence type="ECO:0000313" key="2">
    <source>
        <dbReference type="Proteomes" id="UP000008237"/>
    </source>
</evidence>
<dbReference type="EMBL" id="GL450516">
    <property type="protein sequence ID" value="EFN80925.1"/>
    <property type="molecule type" value="Genomic_DNA"/>
</dbReference>
<sequence>MKFGHGAYTVDPAGVFGQQDQPLNVRGQYSSEIRIADYYEITVNDPVKAFVTFDSVPGLNDEYVTSRL</sequence>